<evidence type="ECO:0000313" key="1">
    <source>
        <dbReference type="EMBL" id="SEG02816.1"/>
    </source>
</evidence>
<dbReference type="NCBIfam" id="TIGR03519">
    <property type="entry name" value="T9SS_PorP_fam"/>
    <property type="match status" value="1"/>
</dbReference>
<organism evidence="1 2">
    <name type="scientific">Xylanibacter ruminicola</name>
    <name type="common">Prevotella ruminicola</name>
    <dbReference type="NCBI Taxonomy" id="839"/>
    <lineage>
        <taxon>Bacteria</taxon>
        <taxon>Pseudomonadati</taxon>
        <taxon>Bacteroidota</taxon>
        <taxon>Bacteroidia</taxon>
        <taxon>Bacteroidales</taxon>
        <taxon>Prevotellaceae</taxon>
        <taxon>Xylanibacter</taxon>
    </lineage>
</organism>
<reference evidence="1 2" key="1">
    <citation type="submission" date="2016-10" db="EMBL/GenBank/DDBJ databases">
        <authorList>
            <person name="de Groot N.N."/>
        </authorList>
    </citation>
    <scope>NUCLEOTIDE SEQUENCE [LARGE SCALE GENOMIC DNA]</scope>
    <source>
        <strain evidence="1 2">AR32</strain>
    </source>
</reference>
<dbReference type="InterPro" id="IPR019861">
    <property type="entry name" value="PorP/SprF_Bacteroidetes"/>
</dbReference>
<evidence type="ECO:0000313" key="2">
    <source>
        <dbReference type="Proteomes" id="UP000236735"/>
    </source>
</evidence>
<sequence>MILRYYDVYKNYAIALLMMFASCKIWAQNEISFSHYWTMEPSFNPATVGKEAKLNVVAAYAIQMAGFEHNPHTMYAAADMPFYALGASHGVGIQFLNDAIGLFTHKRLSLQYAYQRQMSGGKVCAGIQTGMLSENFDGSKLDVDISGDPAFATTSVNGTAIDLSAGLYYQTRSWYVGVSALHLNSPKVELGEANELEISSIYYLTGGYNIQLSHPFLSIHTSVLGRTDGTTWRADVTGRLKYEHDRKLMYAGLTYSPTNSVTVLVGGRFRGVYIGYGYEVYTSGIHVGNGSHELFVGYQTEMNLYKKSKNLHKSVRIL</sequence>
<gene>
    <name evidence="1" type="ORF">SAMN05216354_2489</name>
</gene>
<accession>A0A1H5WUL5</accession>
<dbReference type="AlphaFoldDB" id="A0A1H5WUL5"/>
<proteinExistence type="predicted"/>
<dbReference type="EMBL" id="FNUV01000007">
    <property type="protein sequence ID" value="SEG02816.1"/>
    <property type="molecule type" value="Genomic_DNA"/>
</dbReference>
<protein>
    <submittedName>
        <fullName evidence="1">Type IX secretion system membrane protein, PorP/SprF family</fullName>
    </submittedName>
</protein>
<name>A0A1H5WUL5_XYLRU</name>
<dbReference type="RefSeq" id="WP_103916116.1">
    <property type="nucleotide sequence ID" value="NZ_FNUV01000007.1"/>
</dbReference>
<dbReference type="Proteomes" id="UP000236735">
    <property type="component" value="Unassembled WGS sequence"/>
</dbReference>
<dbReference type="PROSITE" id="PS51257">
    <property type="entry name" value="PROKAR_LIPOPROTEIN"/>
    <property type="match status" value="1"/>
</dbReference>
<dbReference type="Pfam" id="PF11751">
    <property type="entry name" value="PorP_SprF"/>
    <property type="match status" value="1"/>
</dbReference>